<feature type="domain" description="Rhodanese" evidence="1">
    <location>
        <begin position="19"/>
        <end position="38"/>
    </location>
</feature>
<evidence type="ECO:0000259" key="1">
    <source>
        <dbReference type="PROSITE" id="PS50206"/>
    </source>
</evidence>
<dbReference type="RefSeq" id="WP_317981085.1">
    <property type="nucleotide sequence ID" value="NZ_BTCL01000016.1"/>
</dbReference>
<name>A0ABQ6NSF5_9BACL</name>
<dbReference type="SUPFAM" id="SSF52821">
    <property type="entry name" value="Rhodanese/Cell cycle control phosphatase"/>
    <property type="match status" value="1"/>
</dbReference>
<dbReference type="Gene3D" id="3.40.250.10">
    <property type="entry name" value="Rhodanese-like domain"/>
    <property type="match status" value="1"/>
</dbReference>
<protein>
    <recommendedName>
        <fullName evidence="1">Rhodanese domain-containing protein</fullName>
    </recommendedName>
</protein>
<dbReference type="Proteomes" id="UP001285921">
    <property type="component" value="Unassembled WGS sequence"/>
</dbReference>
<reference evidence="2 3" key="1">
    <citation type="submission" date="2023-05" db="EMBL/GenBank/DDBJ databases">
        <title>Draft genome of Paenibacillus sp. CCS26.</title>
        <authorList>
            <person name="Akita H."/>
            <person name="Shinto Y."/>
            <person name="Kimura Z."/>
        </authorList>
    </citation>
    <scope>NUCLEOTIDE SEQUENCE [LARGE SCALE GENOMIC DNA]</scope>
    <source>
        <strain evidence="2 3">CCS26</strain>
    </source>
</reference>
<dbReference type="EMBL" id="BTCL01000016">
    <property type="protein sequence ID" value="GMK46980.1"/>
    <property type="molecule type" value="Genomic_DNA"/>
</dbReference>
<evidence type="ECO:0000313" key="3">
    <source>
        <dbReference type="Proteomes" id="UP001285921"/>
    </source>
</evidence>
<proteinExistence type="predicted"/>
<evidence type="ECO:0000313" key="2">
    <source>
        <dbReference type="EMBL" id="GMK46980.1"/>
    </source>
</evidence>
<dbReference type="InterPro" id="IPR001763">
    <property type="entry name" value="Rhodanese-like_dom"/>
</dbReference>
<accession>A0ABQ6NSF5</accession>
<dbReference type="PROSITE" id="PS50206">
    <property type="entry name" value="RHODANESE_3"/>
    <property type="match status" value="1"/>
</dbReference>
<comment type="caution">
    <text evidence="2">The sequence shown here is derived from an EMBL/GenBank/DDBJ whole genome shotgun (WGS) entry which is preliminary data.</text>
</comment>
<organism evidence="2 3">
    <name type="scientific">Paenibacillus glycanilyticus</name>
    <dbReference type="NCBI Taxonomy" id="126569"/>
    <lineage>
        <taxon>Bacteria</taxon>
        <taxon>Bacillati</taxon>
        <taxon>Bacillota</taxon>
        <taxon>Bacilli</taxon>
        <taxon>Bacillales</taxon>
        <taxon>Paenibacillaceae</taxon>
        <taxon>Paenibacillus</taxon>
    </lineage>
</organism>
<keyword evidence="3" id="KW-1185">Reference proteome</keyword>
<sequence>MNAAYTDLTFHELQAKLNKRENVKIIDVRSPKSFERGHNAYFAADHG</sequence>
<gene>
    <name evidence="2" type="ORF">PghCCS26_41090</name>
</gene>
<dbReference type="InterPro" id="IPR036873">
    <property type="entry name" value="Rhodanese-like_dom_sf"/>
</dbReference>